<feature type="signal peptide" evidence="2">
    <location>
        <begin position="1"/>
        <end position="21"/>
    </location>
</feature>
<dbReference type="AlphaFoldDB" id="A0A150WS51"/>
<accession>A0A150WS51</accession>
<reference evidence="3 4" key="1">
    <citation type="submission" date="2016-03" db="EMBL/GenBank/DDBJ databases">
        <authorList>
            <person name="Ploux O."/>
        </authorList>
    </citation>
    <scope>NUCLEOTIDE SEQUENCE [LARGE SCALE GENOMIC DNA]</scope>
    <source>
        <strain evidence="3 4">R0</strain>
    </source>
</reference>
<feature type="chain" id="PRO_5007573551" description="DUF4412 domain-containing protein" evidence="2">
    <location>
        <begin position="22"/>
        <end position="186"/>
    </location>
</feature>
<sequence>MKKSALVLGALLMMAGGYAAAYPEVGDEGKWAGTYKEGTNPEKTVELTAKVISHDVADQEWDIQMDWTMDGQTKSEVEDIDEDKMWSEAMWTKVQSECVAKGGTLEDVTVPAGTFASCHMTKTWGPKTMEVWLAGVPFGIVKANKMDSVKMKELKMELQSFTAMPVPTPPEQPVPPTPTPEPELIF</sequence>
<keyword evidence="2" id="KW-0732">Signal</keyword>
<protein>
    <recommendedName>
        <fullName evidence="5">DUF4412 domain-containing protein</fullName>
    </recommendedName>
</protein>
<evidence type="ECO:0008006" key="5">
    <source>
        <dbReference type="Google" id="ProtNLM"/>
    </source>
</evidence>
<evidence type="ECO:0000313" key="4">
    <source>
        <dbReference type="Proteomes" id="UP000075320"/>
    </source>
</evidence>
<name>A0A150WS51_BDEBC</name>
<keyword evidence="4" id="KW-1185">Reference proteome</keyword>
<evidence type="ECO:0000256" key="2">
    <source>
        <dbReference type="SAM" id="SignalP"/>
    </source>
</evidence>
<dbReference type="Proteomes" id="UP000075320">
    <property type="component" value="Unassembled WGS sequence"/>
</dbReference>
<evidence type="ECO:0000313" key="3">
    <source>
        <dbReference type="EMBL" id="KYG67341.1"/>
    </source>
</evidence>
<organism evidence="3 4">
    <name type="scientific">Bdellovibrio bacteriovorus</name>
    <dbReference type="NCBI Taxonomy" id="959"/>
    <lineage>
        <taxon>Bacteria</taxon>
        <taxon>Pseudomonadati</taxon>
        <taxon>Bdellovibrionota</taxon>
        <taxon>Bdellovibrionia</taxon>
        <taxon>Bdellovibrionales</taxon>
        <taxon>Pseudobdellovibrionaceae</taxon>
        <taxon>Bdellovibrio</taxon>
    </lineage>
</organism>
<dbReference type="EMBL" id="LUKE01000001">
    <property type="protein sequence ID" value="KYG67341.1"/>
    <property type="molecule type" value="Genomic_DNA"/>
</dbReference>
<feature type="region of interest" description="Disordered" evidence="1">
    <location>
        <begin position="164"/>
        <end position="186"/>
    </location>
</feature>
<dbReference type="RefSeq" id="WP_061834915.1">
    <property type="nucleotide sequence ID" value="NZ_LUKE01000001.1"/>
</dbReference>
<comment type="caution">
    <text evidence="3">The sequence shown here is derived from an EMBL/GenBank/DDBJ whole genome shotgun (WGS) entry which is preliminary data.</text>
</comment>
<dbReference type="OrthoDB" id="5292992at2"/>
<feature type="compositionally biased region" description="Pro residues" evidence="1">
    <location>
        <begin position="166"/>
        <end position="186"/>
    </location>
</feature>
<proteinExistence type="predicted"/>
<evidence type="ECO:0000256" key="1">
    <source>
        <dbReference type="SAM" id="MobiDB-lite"/>
    </source>
</evidence>
<gene>
    <name evidence="3" type="ORF">AZI86_10115</name>
</gene>